<accession>A0A7R9ZJ61</accession>
<protein>
    <recommendedName>
        <fullName evidence="3">Plastid lipid-associated protein/fibrillin conserved domain-containing protein</fullName>
    </recommendedName>
</protein>
<dbReference type="EMBL" id="HBEF01001267">
    <property type="protein sequence ID" value="CAD8328705.1"/>
    <property type="molecule type" value="Transcribed_RNA"/>
</dbReference>
<organism evidence="2">
    <name type="scientific">Craspedostauros australis</name>
    <dbReference type="NCBI Taxonomy" id="1486917"/>
    <lineage>
        <taxon>Eukaryota</taxon>
        <taxon>Sar</taxon>
        <taxon>Stramenopiles</taxon>
        <taxon>Ochrophyta</taxon>
        <taxon>Bacillariophyta</taxon>
        <taxon>Bacillariophyceae</taxon>
        <taxon>Bacillariophycidae</taxon>
        <taxon>Naviculales</taxon>
        <taxon>Naviculaceae</taxon>
        <taxon>Craspedostauros</taxon>
    </lineage>
</organism>
<dbReference type="AlphaFoldDB" id="A0A7R9ZJ61"/>
<gene>
    <name evidence="2" type="ORF">CAUS1442_LOCUS802</name>
</gene>
<feature type="signal peptide" evidence="1">
    <location>
        <begin position="1"/>
        <end position="31"/>
    </location>
</feature>
<proteinExistence type="predicted"/>
<name>A0A7R9ZJ61_9STRA</name>
<reference evidence="2" key="1">
    <citation type="submission" date="2021-01" db="EMBL/GenBank/DDBJ databases">
        <authorList>
            <person name="Corre E."/>
            <person name="Pelletier E."/>
            <person name="Niang G."/>
            <person name="Scheremetjew M."/>
            <person name="Finn R."/>
            <person name="Kale V."/>
            <person name="Holt S."/>
            <person name="Cochrane G."/>
            <person name="Meng A."/>
            <person name="Brown T."/>
            <person name="Cohen L."/>
        </authorList>
    </citation>
    <scope>NUCLEOTIDE SEQUENCE</scope>
    <source>
        <strain evidence="2">CCMP3328</strain>
    </source>
</reference>
<sequence length="310" mass="33981">MTQMKASTTMCGWSGIVRPLALLWLLSAVSGFHLQQQQQQQQQQQRPSTTCARPLRHVHRSRVVRYNFFKDMIDGAFANDRNLPKDLGEAQYDKPGEEFLENEAATLTATQQLWRQTQRNDGISPAMIAGTTVDASVFLSGVPSKDPSNDLYGNKVNISSRDKATGLAVPEQPTATFRVEFLENGDCQASASEFTSGKKVGEWKLSDDGKSLRFSIDVLGYTRTVQTTGSIQKIYWSNEDEKTTQTSSSYSIPPGWVYGDISVDVGKRPGLLDFGSSGVLRIEKSMGLLGAASKMVACGKFSVALVMAES</sequence>
<evidence type="ECO:0000313" key="2">
    <source>
        <dbReference type="EMBL" id="CAD8328705.1"/>
    </source>
</evidence>
<evidence type="ECO:0008006" key="3">
    <source>
        <dbReference type="Google" id="ProtNLM"/>
    </source>
</evidence>
<evidence type="ECO:0000256" key="1">
    <source>
        <dbReference type="SAM" id="SignalP"/>
    </source>
</evidence>
<keyword evidence="1" id="KW-0732">Signal</keyword>
<feature type="chain" id="PRO_5031428923" description="Plastid lipid-associated protein/fibrillin conserved domain-containing protein" evidence="1">
    <location>
        <begin position="32"/>
        <end position="310"/>
    </location>
</feature>